<dbReference type="Gene3D" id="3.90.550.10">
    <property type="entry name" value="Spore Coat Polysaccharide Biosynthesis Protein SpsA, Chain A"/>
    <property type="match status" value="1"/>
</dbReference>
<keyword evidence="3" id="KW-0808">Transferase</keyword>
<protein>
    <submittedName>
        <fullName evidence="3">Glycosyl transferase family 2</fullName>
    </submittedName>
</protein>
<keyword evidence="4" id="KW-1185">Reference proteome</keyword>
<dbReference type="RefSeq" id="WP_110024176.1">
    <property type="nucleotide sequence ID" value="NZ_PDNZ01000009.1"/>
</dbReference>
<feature type="domain" description="Glycosyltransferase 2-like" evidence="2">
    <location>
        <begin position="3"/>
        <end position="164"/>
    </location>
</feature>
<dbReference type="InterPro" id="IPR050834">
    <property type="entry name" value="Glycosyltransf_2"/>
</dbReference>
<feature type="transmembrane region" description="Helical" evidence="1">
    <location>
        <begin position="298"/>
        <end position="320"/>
    </location>
</feature>
<dbReference type="PANTHER" id="PTHR43685">
    <property type="entry name" value="GLYCOSYLTRANSFERASE"/>
    <property type="match status" value="1"/>
</dbReference>
<dbReference type="EMBL" id="PDNZ01000009">
    <property type="protein sequence ID" value="PWW81193.1"/>
    <property type="molecule type" value="Genomic_DNA"/>
</dbReference>
<reference evidence="4" key="1">
    <citation type="submission" date="2017-10" db="EMBL/GenBank/DDBJ databases">
        <authorList>
            <person name="Gaisin V.A."/>
            <person name="Rysina M.S."/>
            <person name="Grouzdev D.S."/>
        </authorList>
    </citation>
    <scope>NUCLEOTIDE SEQUENCE [LARGE SCALE GENOMIC DNA]</scope>
    <source>
        <strain evidence="4">V1</strain>
    </source>
</reference>
<dbReference type="SUPFAM" id="SSF53448">
    <property type="entry name" value="Nucleotide-diphospho-sugar transferases"/>
    <property type="match status" value="1"/>
</dbReference>
<sequence>MLSVIIPVYNAKKTIEDCLASLENQSLPKSEYEVICVDDGSIDDSLEIIKKTKKKVRYKLNILTQKNQGPAVARNNGVAVSDGHIIVFTDSDCELEKNFLEKIKLSFEDKEIAGVQGAYKTKQKSKVARFAQYEIEQRYDIYKRNKYISMMGTYAAAYKKEVFQYYGGFDTRFPIASGEDFALSSKVSSNGHKLVFNEDAICYHKHPDTISAYSKQKYSRGYWRNLLYKLYPSNIINDDYTPNTLKIQFVLLSLIMLLMMISMLFQYTAIFVMIFLLIALFFVVDYKLYKKIYKKDKAVFLLSPIFVFVRMMSIILGVVMGSSNWIVDNLSVQK</sequence>
<evidence type="ECO:0000259" key="2">
    <source>
        <dbReference type="Pfam" id="PF00535"/>
    </source>
</evidence>
<organism evidence="3 4">
    <name type="scientific">Prosthecochloris marina</name>
    <dbReference type="NCBI Taxonomy" id="2017681"/>
    <lineage>
        <taxon>Bacteria</taxon>
        <taxon>Pseudomonadati</taxon>
        <taxon>Chlorobiota</taxon>
        <taxon>Chlorobiia</taxon>
        <taxon>Chlorobiales</taxon>
        <taxon>Chlorobiaceae</taxon>
        <taxon>Prosthecochloris</taxon>
    </lineage>
</organism>
<feature type="transmembrane region" description="Helical" evidence="1">
    <location>
        <begin position="267"/>
        <end position="286"/>
    </location>
</feature>
<evidence type="ECO:0000313" key="4">
    <source>
        <dbReference type="Proteomes" id="UP000246278"/>
    </source>
</evidence>
<evidence type="ECO:0000313" key="3">
    <source>
        <dbReference type="EMBL" id="PWW81193.1"/>
    </source>
</evidence>
<dbReference type="PANTHER" id="PTHR43685:SF3">
    <property type="entry name" value="SLR2126 PROTEIN"/>
    <property type="match status" value="1"/>
</dbReference>
<dbReference type="GO" id="GO:0016740">
    <property type="term" value="F:transferase activity"/>
    <property type="evidence" value="ECO:0007669"/>
    <property type="project" value="UniProtKB-KW"/>
</dbReference>
<dbReference type="AlphaFoldDB" id="A0A317T3J7"/>
<dbReference type="InterPro" id="IPR001173">
    <property type="entry name" value="Glyco_trans_2-like"/>
</dbReference>
<dbReference type="OrthoDB" id="9766299at2"/>
<evidence type="ECO:0000256" key="1">
    <source>
        <dbReference type="SAM" id="Phobius"/>
    </source>
</evidence>
<keyword evidence="1" id="KW-0472">Membrane</keyword>
<comment type="caution">
    <text evidence="3">The sequence shown here is derived from an EMBL/GenBank/DDBJ whole genome shotgun (WGS) entry which is preliminary data.</text>
</comment>
<keyword evidence="1" id="KW-0812">Transmembrane</keyword>
<proteinExistence type="predicted"/>
<dbReference type="InterPro" id="IPR029044">
    <property type="entry name" value="Nucleotide-diphossugar_trans"/>
</dbReference>
<gene>
    <name evidence="3" type="ORF">CR164_11680</name>
</gene>
<accession>A0A317T3J7</accession>
<dbReference type="Proteomes" id="UP000246278">
    <property type="component" value="Unassembled WGS sequence"/>
</dbReference>
<dbReference type="Pfam" id="PF00535">
    <property type="entry name" value="Glycos_transf_2"/>
    <property type="match status" value="1"/>
</dbReference>
<name>A0A317T3J7_9CHLB</name>
<keyword evidence="1" id="KW-1133">Transmembrane helix</keyword>